<organism evidence="1 2">
    <name type="scientific">Mycolicibacterium llatzerense</name>
    <dbReference type="NCBI Taxonomy" id="280871"/>
    <lineage>
        <taxon>Bacteria</taxon>
        <taxon>Bacillati</taxon>
        <taxon>Actinomycetota</taxon>
        <taxon>Actinomycetes</taxon>
        <taxon>Mycobacteriales</taxon>
        <taxon>Mycobacteriaceae</taxon>
        <taxon>Mycolicibacterium</taxon>
    </lineage>
</organism>
<proteinExistence type="predicted"/>
<evidence type="ECO:0000313" key="2">
    <source>
        <dbReference type="Proteomes" id="UP000032221"/>
    </source>
</evidence>
<accession>A0A0D1JUV2</accession>
<dbReference type="Pfam" id="PF19457">
    <property type="entry name" value="DUF5994"/>
    <property type="match status" value="1"/>
</dbReference>
<dbReference type="AlphaFoldDB" id="A0A0D1JUV2"/>
<name>A0A0D1JUV2_9MYCO</name>
<sequence>MCLADDLGGRLDGAWWPYTGALADELAGLVTVLEDRLGKIVSVELNWSPLHNPPNLNWRDWRTKPQHIMTIRGSDASATLLIVPSTTNSSLAGMVLRRAASQAVDLRRGEEAMLQTAEEILTAARRQRVSGKILD</sequence>
<dbReference type="InterPro" id="IPR046036">
    <property type="entry name" value="DUF5994"/>
</dbReference>
<reference evidence="1 2" key="1">
    <citation type="submission" date="2015-01" db="EMBL/GenBank/DDBJ databases">
        <title>Genome sequence of Mycobacterium llatzerense and Mycobacterium immunogenum recovered from brain abscess.</title>
        <authorList>
            <person name="Greninger A.L."/>
            <person name="Langelier C."/>
            <person name="Cunningham G."/>
            <person name="Chiu C.Y."/>
            <person name="Miller S."/>
        </authorList>
    </citation>
    <scope>NUCLEOTIDE SEQUENCE [LARGE SCALE GENOMIC DNA]</scope>
    <source>
        <strain evidence="1 2">CLUC14</strain>
    </source>
</reference>
<dbReference type="EMBL" id="JXST01000018">
    <property type="protein sequence ID" value="KIU16364.1"/>
    <property type="molecule type" value="Genomic_DNA"/>
</dbReference>
<gene>
    <name evidence="1" type="ORF">TL10_14165</name>
</gene>
<dbReference type="Proteomes" id="UP000032221">
    <property type="component" value="Unassembled WGS sequence"/>
</dbReference>
<dbReference type="PATRIC" id="fig|280871.6.peg.2940"/>
<protein>
    <submittedName>
        <fullName evidence="1">Uncharacterized protein</fullName>
    </submittedName>
</protein>
<comment type="caution">
    <text evidence="1">The sequence shown here is derived from an EMBL/GenBank/DDBJ whole genome shotgun (WGS) entry which is preliminary data.</text>
</comment>
<keyword evidence="2" id="KW-1185">Reference proteome</keyword>
<evidence type="ECO:0000313" key="1">
    <source>
        <dbReference type="EMBL" id="KIU16364.1"/>
    </source>
</evidence>